<comment type="caution">
    <text evidence="11">The sequence shown here is derived from an EMBL/GenBank/DDBJ whole genome shotgun (WGS) entry which is preliminary data.</text>
</comment>
<dbReference type="PROSITE" id="PS00675">
    <property type="entry name" value="SIGMA54_INTERACT_1"/>
    <property type="match status" value="1"/>
</dbReference>
<dbReference type="Pfam" id="PF00005">
    <property type="entry name" value="ABC_tran"/>
    <property type="match status" value="1"/>
</dbReference>
<protein>
    <submittedName>
        <fullName evidence="11">ABC transporter ATP-binding protein</fullName>
    </submittedName>
</protein>
<evidence type="ECO:0000259" key="9">
    <source>
        <dbReference type="PROSITE" id="PS50893"/>
    </source>
</evidence>
<accession>G5J2C2</accession>
<evidence type="ECO:0000313" key="11">
    <source>
        <dbReference type="EMBL" id="EHJ13656.1"/>
    </source>
</evidence>
<evidence type="ECO:0000256" key="7">
    <source>
        <dbReference type="ARBA" id="ARBA00023136"/>
    </source>
</evidence>
<dbReference type="GO" id="GO:0005524">
    <property type="term" value="F:ATP binding"/>
    <property type="evidence" value="ECO:0007669"/>
    <property type="project" value="UniProtKB-KW"/>
</dbReference>
<sequence>MKISVNNFNLQWLKKFWFLAKLYWFSEERWGAITLLLLLLLLSFLGAVLLIIFSIFLGEVTSSLASGEAERFRQSILVFIGIIVIGVPILSTKIFIQGKLSLYWRRWLTFNILERYLNDQDYYKITFYPQVDNPDQRIAEDIKNFTEQSLTFLVIMCDSILQLLGFLGVLWSISRVLMIFLVIYAVGGTIVTVVIFGRILLGINFEQLKREANFRFSLVRVRENAEAIAFYQGQNQELQQIKQQFMAVFNNFNHLIRWQLNLNLFQNGYQYITFLLPGLLLAPRILSGDLEIGEFSKAATAFRSILIALTLIVTQFEQLSALGSSIKRIDSLLWALDNSSSIFSKNQETIKIFDSPGLSIENLTLYTPDYQQKLVTDLAINFQSGQGLLIMGDSGVGKSSLLRVLAGLWLSGEGTIKRPQRQQLLFLPQRPYMPIGSLRSQLLYPDINNEMEDGRLLELLEKVNLPNLQDKFGDLNTVEDWTKVLSLGEQQRLAFARLFATEPRYAMLDEATSALDSKNEEQLYRQLQKTSIPFISVGHRSSLLKYHQQVLILKKNGLWELKKINEVIES</sequence>
<proteinExistence type="predicted"/>
<dbReference type="InterPro" id="IPR027417">
    <property type="entry name" value="P-loop_NTPase"/>
</dbReference>
<feature type="transmembrane region" description="Helical" evidence="8">
    <location>
        <begin position="30"/>
        <end position="56"/>
    </location>
</feature>
<feature type="domain" description="ABC transporter" evidence="9">
    <location>
        <begin position="358"/>
        <end position="570"/>
    </location>
</feature>
<dbReference type="GO" id="GO:0005886">
    <property type="term" value="C:plasma membrane"/>
    <property type="evidence" value="ECO:0007669"/>
    <property type="project" value="UniProtKB-SubCell"/>
</dbReference>
<evidence type="ECO:0000313" key="12">
    <source>
        <dbReference type="Proteomes" id="UP000003477"/>
    </source>
</evidence>
<gene>
    <name evidence="11" type="ORF">CWATWH0003_1653</name>
</gene>
<dbReference type="InterPro" id="IPR017871">
    <property type="entry name" value="ABC_transporter-like_CS"/>
</dbReference>
<dbReference type="Gene3D" id="3.40.50.300">
    <property type="entry name" value="P-loop containing nucleotide triphosphate hydrolases"/>
    <property type="match status" value="1"/>
</dbReference>
<dbReference type="InterPro" id="IPR025662">
    <property type="entry name" value="Sigma_54_int_dom_ATP-bd_1"/>
</dbReference>
<dbReference type="PANTHER" id="PTHR11384:SF59">
    <property type="entry name" value="LYSOSOMAL COBALAMIN TRANSPORTER ABCD4"/>
    <property type="match status" value="1"/>
</dbReference>
<dbReference type="InterPro" id="IPR011527">
    <property type="entry name" value="ABC1_TM_dom"/>
</dbReference>
<dbReference type="GO" id="GO:0140359">
    <property type="term" value="F:ABC-type transporter activity"/>
    <property type="evidence" value="ECO:0007669"/>
    <property type="project" value="InterPro"/>
</dbReference>
<keyword evidence="5 11" id="KW-0067">ATP-binding</keyword>
<dbReference type="Proteomes" id="UP000003477">
    <property type="component" value="Unassembled WGS sequence"/>
</dbReference>
<dbReference type="PROSITE" id="PS50893">
    <property type="entry name" value="ABC_TRANSPORTER_2"/>
    <property type="match status" value="1"/>
</dbReference>
<keyword evidence="4" id="KW-0547">Nucleotide-binding</keyword>
<feature type="domain" description="ABC transmembrane type-1" evidence="10">
    <location>
        <begin position="37"/>
        <end position="321"/>
    </location>
</feature>
<evidence type="ECO:0000256" key="1">
    <source>
        <dbReference type="ARBA" id="ARBA00004651"/>
    </source>
</evidence>
<evidence type="ECO:0000256" key="8">
    <source>
        <dbReference type="SAM" id="Phobius"/>
    </source>
</evidence>
<dbReference type="PANTHER" id="PTHR11384">
    <property type="entry name" value="ATP-BINDING CASSETTE, SUB-FAMILY D MEMBER"/>
    <property type="match status" value="1"/>
</dbReference>
<evidence type="ECO:0000256" key="3">
    <source>
        <dbReference type="ARBA" id="ARBA00022692"/>
    </source>
</evidence>
<keyword evidence="2" id="KW-0813">Transport</keyword>
<feature type="transmembrane region" description="Helical" evidence="8">
    <location>
        <begin position="177"/>
        <end position="201"/>
    </location>
</feature>
<evidence type="ECO:0000256" key="5">
    <source>
        <dbReference type="ARBA" id="ARBA00022840"/>
    </source>
</evidence>
<keyword evidence="6 8" id="KW-1133">Transmembrane helix</keyword>
<dbReference type="SUPFAM" id="SSF90123">
    <property type="entry name" value="ABC transporter transmembrane region"/>
    <property type="match status" value="1"/>
</dbReference>
<evidence type="ECO:0000259" key="10">
    <source>
        <dbReference type="PROSITE" id="PS50929"/>
    </source>
</evidence>
<dbReference type="InterPro" id="IPR050835">
    <property type="entry name" value="ABC_transporter_sub-D"/>
</dbReference>
<feature type="transmembrane region" description="Helical" evidence="8">
    <location>
        <begin position="150"/>
        <end position="171"/>
    </location>
</feature>
<dbReference type="EMBL" id="AESD01000254">
    <property type="protein sequence ID" value="EHJ13656.1"/>
    <property type="molecule type" value="Genomic_DNA"/>
</dbReference>
<dbReference type="CDD" id="cd03223">
    <property type="entry name" value="ABCD_peroxisomal_ALDP"/>
    <property type="match status" value="1"/>
</dbReference>
<comment type="subcellular location">
    <subcellularLocation>
        <location evidence="1">Cell membrane</location>
        <topology evidence="1">Multi-pass membrane protein</topology>
    </subcellularLocation>
</comment>
<organism evidence="11 12">
    <name type="scientific">Crocosphaera watsonii WH 0003</name>
    <dbReference type="NCBI Taxonomy" id="423471"/>
    <lineage>
        <taxon>Bacteria</taxon>
        <taxon>Bacillati</taxon>
        <taxon>Cyanobacteriota</taxon>
        <taxon>Cyanophyceae</taxon>
        <taxon>Oscillatoriophycideae</taxon>
        <taxon>Chroococcales</taxon>
        <taxon>Aphanothecaceae</taxon>
        <taxon>Crocosphaera</taxon>
    </lineage>
</organism>
<dbReference type="AlphaFoldDB" id="G5J2C2"/>
<dbReference type="InterPro" id="IPR003593">
    <property type="entry name" value="AAA+_ATPase"/>
</dbReference>
<dbReference type="PROSITE" id="PS00211">
    <property type="entry name" value="ABC_TRANSPORTER_1"/>
    <property type="match status" value="1"/>
</dbReference>
<dbReference type="InterPro" id="IPR036640">
    <property type="entry name" value="ABC1_TM_sf"/>
</dbReference>
<dbReference type="PROSITE" id="PS50929">
    <property type="entry name" value="ABC_TM1F"/>
    <property type="match status" value="1"/>
</dbReference>
<evidence type="ECO:0000256" key="2">
    <source>
        <dbReference type="ARBA" id="ARBA00022448"/>
    </source>
</evidence>
<evidence type="ECO:0000256" key="6">
    <source>
        <dbReference type="ARBA" id="ARBA00022989"/>
    </source>
</evidence>
<dbReference type="Pfam" id="PF06472">
    <property type="entry name" value="ABC_membrane_2"/>
    <property type="match status" value="1"/>
</dbReference>
<name>G5J2C2_CROWT</name>
<dbReference type="InterPro" id="IPR003439">
    <property type="entry name" value="ABC_transporter-like_ATP-bd"/>
</dbReference>
<dbReference type="SMART" id="SM00382">
    <property type="entry name" value="AAA"/>
    <property type="match status" value="1"/>
</dbReference>
<dbReference type="Gene3D" id="1.20.1560.10">
    <property type="entry name" value="ABC transporter type 1, transmembrane domain"/>
    <property type="match status" value="1"/>
</dbReference>
<evidence type="ECO:0000256" key="4">
    <source>
        <dbReference type="ARBA" id="ARBA00022741"/>
    </source>
</evidence>
<dbReference type="PATRIC" id="fig|423471.3.peg.1544"/>
<reference evidence="11 12" key="1">
    <citation type="journal article" date="2011" name="Front. Microbiol.">
        <title>Two Strains of Crocosphaera watsonii with Highly Conserved Genomes are Distinguished by Strain-Specific Features.</title>
        <authorList>
            <person name="Bench S.R."/>
            <person name="Ilikchyan I.N."/>
            <person name="Tripp H.J."/>
            <person name="Zehr J.P."/>
        </authorList>
    </citation>
    <scope>NUCLEOTIDE SEQUENCE [LARGE SCALE GENOMIC DNA]</scope>
    <source>
        <strain evidence="11 12">WH 0003</strain>
    </source>
</reference>
<keyword evidence="3 8" id="KW-0812">Transmembrane</keyword>
<feature type="transmembrane region" description="Helical" evidence="8">
    <location>
        <begin position="76"/>
        <end position="96"/>
    </location>
</feature>
<dbReference type="GO" id="GO:0016887">
    <property type="term" value="F:ATP hydrolysis activity"/>
    <property type="evidence" value="ECO:0007669"/>
    <property type="project" value="InterPro"/>
</dbReference>
<keyword evidence="7 8" id="KW-0472">Membrane</keyword>
<dbReference type="SUPFAM" id="SSF52540">
    <property type="entry name" value="P-loop containing nucleoside triphosphate hydrolases"/>
    <property type="match status" value="1"/>
</dbReference>